<sequence>MTTRGSGRAFPVGAHGTPLERLGSPVHRVMTGGEETSRDGRGRVRRGVTPFPLCLCPRKCGAADRSPPGEAPEKG</sequence>
<dbReference type="AlphaFoldDB" id="E2PYP1"/>
<evidence type="ECO:0000313" key="3">
    <source>
        <dbReference type="Proteomes" id="UP000002357"/>
    </source>
</evidence>
<dbReference type="Proteomes" id="UP000002357">
    <property type="component" value="Chromosome"/>
</dbReference>
<feature type="region of interest" description="Disordered" evidence="1">
    <location>
        <begin position="1"/>
        <end position="48"/>
    </location>
</feature>
<keyword evidence="3" id="KW-1185">Reference proteome</keyword>
<dbReference type="EMBL" id="CM000913">
    <property type="protein sequence ID" value="EFG06263.1"/>
    <property type="molecule type" value="Genomic_DNA"/>
</dbReference>
<name>E2PYP1_STRCL</name>
<accession>E2PYP1</accession>
<reference evidence="2 3" key="1">
    <citation type="journal article" date="2010" name="Genome Biol. Evol.">
        <title>The sequence of a 1.8-mb bacterial linear plasmid reveals a rich evolutionary reservoir of secondary metabolic pathways.</title>
        <authorList>
            <person name="Medema M.H."/>
            <person name="Trefzer A."/>
            <person name="Kovalchuk A."/>
            <person name="van den Berg M."/>
            <person name="Mueller U."/>
            <person name="Heijne W."/>
            <person name="Wu L."/>
            <person name="Alam M.T."/>
            <person name="Ronning C.M."/>
            <person name="Nierman W.C."/>
            <person name="Bovenberg R.A.L."/>
            <person name="Breitling R."/>
            <person name="Takano E."/>
        </authorList>
    </citation>
    <scope>NUCLEOTIDE SEQUENCE [LARGE SCALE GENOMIC DNA]</scope>
    <source>
        <strain evidence="3">ATCC 27064 / DSM 738 / JCM 4710 / NBRC 13307 / NCIMB 12785 / NRRL 3585 / VKM Ac-602</strain>
    </source>
</reference>
<proteinExistence type="predicted"/>
<evidence type="ECO:0000256" key="1">
    <source>
        <dbReference type="SAM" id="MobiDB-lite"/>
    </source>
</evidence>
<protein>
    <submittedName>
        <fullName evidence="2">Uncharacterized protein</fullName>
    </submittedName>
</protein>
<gene>
    <name evidence="2" type="ORF">SCLAV_1185</name>
</gene>
<evidence type="ECO:0000313" key="2">
    <source>
        <dbReference type="EMBL" id="EFG06263.1"/>
    </source>
</evidence>
<organism evidence="2 3">
    <name type="scientific">Streptomyces clavuligerus</name>
    <dbReference type="NCBI Taxonomy" id="1901"/>
    <lineage>
        <taxon>Bacteria</taxon>
        <taxon>Bacillati</taxon>
        <taxon>Actinomycetota</taxon>
        <taxon>Actinomycetes</taxon>
        <taxon>Kitasatosporales</taxon>
        <taxon>Streptomycetaceae</taxon>
        <taxon>Streptomyces</taxon>
    </lineage>
</organism>